<dbReference type="Proteomes" id="UP000294225">
    <property type="component" value="Unassembled WGS sequence"/>
</dbReference>
<evidence type="ECO:0000313" key="1">
    <source>
        <dbReference type="EMBL" id="TCC22818.1"/>
    </source>
</evidence>
<dbReference type="EMBL" id="SJJY01000004">
    <property type="protein sequence ID" value="TCC22818.1"/>
    <property type="molecule type" value="Genomic_DNA"/>
</dbReference>
<dbReference type="EMBL" id="SJKC01000008">
    <property type="protein sequence ID" value="TCC30311.1"/>
    <property type="molecule type" value="Genomic_DNA"/>
</dbReference>
<dbReference type="Proteomes" id="UP000292385">
    <property type="component" value="Unassembled WGS sequence"/>
</dbReference>
<evidence type="ECO:0000313" key="2">
    <source>
        <dbReference type="EMBL" id="TCC30311.1"/>
    </source>
</evidence>
<evidence type="ECO:0000313" key="4">
    <source>
        <dbReference type="Proteomes" id="UP000294225"/>
    </source>
</evidence>
<dbReference type="AlphaFoldDB" id="A0A4R0IB66"/>
<name>A0A4R0IB66_9ACTN</name>
<sequence length="92" mass="10281">MYPVISIMAEPGGRVQLQIVADDGRSLAWFDSDTFMTVDSVIPERWVIRVAESGVVDLAPAAWLEPGFWEQYYDGDATAEQTVAYELHQMGI</sequence>
<comment type="caution">
    <text evidence="2">The sequence shown here is derived from an EMBL/GenBank/DDBJ whole genome shotgun (WGS) entry which is preliminary data.</text>
</comment>
<accession>A0A4R0IB66</accession>
<keyword evidence="3" id="KW-1185">Reference proteome</keyword>
<reference evidence="3 4" key="1">
    <citation type="submission" date="2019-02" db="EMBL/GenBank/DDBJ databases">
        <title>Kribbella capetownensis sp. nov. and Kribbella speibonae sp. nov., isolated from soil.</title>
        <authorList>
            <person name="Curtis S.M."/>
            <person name="Norton I."/>
            <person name="Everest G.J."/>
            <person name="Meyers P.R."/>
        </authorList>
    </citation>
    <scope>NUCLEOTIDE SEQUENCE [LARGE SCALE GENOMIC DNA]</scope>
    <source>
        <strain evidence="1 3">SK5</strain>
        <strain evidence="2 4">YM55</strain>
    </source>
</reference>
<gene>
    <name evidence="1" type="ORF">E0H58_20795</name>
    <name evidence="2" type="ORF">E0H92_40875</name>
</gene>
<evidence type="ECO:0000313" key="3">
    <source>
        <dbReference type="Proteomes" id="UP000292385"/>
    </source>
</evidence>
<organism evidence="2 4">
    <name type="scientific">Kribbella speibonae</name>
    <dbReference type="NCBI Taxonomy" id="1572660"/>
    <lineage>
        <taxon>Bacteria</taxon>
        <taxon>Bacillati</taxon>
        <taxon>Actinomycetota</taxon>
        <taxon>Actinomycetes</taxon>
        <taxon>Propionibacteriales</taxon>
        <taxon>Kribbellaceae</taxon>
        <taxon>Kribbella</taxon>
    </lineage>
</organism>
<protein>
    <submittedName>
        <fullName evidence="2">Uncharacterized protein</fullName>
    </submittedName>
</protein>
<dbReference type="RefSeq" id="WP_131463051.1">
    <property type="nucleotide sequence ID" value="NZ_SJJY01000004.1"/>
</dbReference>
<proteinExistence type="predicted"/>